<sequence>MESAPNWQLPVVLADPEAEAFVVVRNAQEAAAYLMDFWPKQHGPAFYKAIRLCADALDGEAVDEDVRDAFLAAAHDANIAITMH</sequence>
<evidence type="ECO:0000313" key="1">
    <source>
        <dbReference type="EMBL" id="TCN43803.1"/>
    </source>
</evidence>
<dbReference type="InterPro" id="IPR010385">
    <property type="entry name" value="DUF982"/>
</dbReference>
<organism evidence="1 2">
    <name type="scientific">Shinella granuli</name>
    <dbReference type="NCBI Taxonomy" id="323621"/>
    <lineage>
        <taxon>Bacteria</taxon>
        <taxon>Pseudomonadati</taxon>
        <taxon>Pseudomonadota</taxon>
        <taxon>Alphaproteobacteria</taxon>
        <taxon>Hyphomicrobiales</taxon>
        <taxon>Rhizobiaceae</taxon>
        <taxon>Shinella</taxon>
    </lineage>
</organism>
<name>A0A4R2CS73_SHIGR</name>
<comment type="caution">
    <text evidence="1">The sequence shown here is derived from an EMBL/GenBank/DDBJ whole genome shotgun (WGS) entry which is preliminary data.</text>
</comment>
<dbReference type="Proteomes" id="UP000295351">
    <property type="component" value="Unassembled WGS sequence"/>
</dbReference>
<keyword evidence="2" id="KW-1185">Reference proteome</keyword>
<dbReference type="Pfam" id="PF06169">
    <property type="entry name" value="DUF982"/>
    <property type="match status" value="1"/>
</dbReference>
<dbReference type="EMBL" id="SLVX01000009">
    <property type="protein sequence ID" value="TCN43803.1"/>
    <property type="molecule type" value="Genomic_DNA"/>
</dbReference>
<reference evidence="1 2" key="1">
    <citation type="submission" date="2019-03" db="EMBL/GenBank/DDBJ databases">
        <title>Genomic Encyclopedia of Type Strains, Phase IV (KMG-IV): sequencing the most valuable type-strain genomes for metagenomic binning, comparative biology and taxonomic classification.</title>
        <authorList>
            <person name="Goeker M."/>
        </authorList>
    </citation>
    <scope>NUCLEOTIDE SEQUENCE [LARGE SCALE GENOMIC DNA]</scope>
    <source>
        <strain evidence="1 2">DSM 18401</strain>
    </source>
</reference>
<dbReference type="Gene3D" id="6.10.250.730">
    <property type="match status" value="1"/>
</dbReference>
<dbReference type="AlphaFoldDB" id="A0A4R2CS73"/>
<gene>
    <name evidence="1" type="ORF">EV665_109188</name>
</gene>
<protein>
    <submittedName>
        <fullName evidence="1">Uncharacterized protein DUF982</fullName>
    </submittedName>
</protein>
<proteinExistence type="predicted"/>
<accession>A0A4R2CS73</accession>
<evidence type="ECO:0000313" key="2">
    <source>
        <dbReference type="Proteomes" id="UP000295351"/>
    </source>
</evidence>